<evidence type="ECO:0000256" key="1">
    <source>
        <dbReference type="ARBA" id="ARBA00022741"/>
    </source>
</evidence>
<evidence type="ECO:0000259" key="4">
    <source>
        <dbReference type="PROSITE" id="PS50011"/>
    </source>
</evidence>
<dbReference type="Gene3D" id="1.10.510.10">
    <property type="entry name" value="Transferase(Phosphotransferase) domain 1"/>
    <property type="match status" value="1"/>
</dbReference>
<accession>A0A1M7IYM3</accession>
<dbReference type="GO" id="GO:0004674">
    <property type="term" value="F:protein serine/threonine kinase activity"/>
    <property type="evidence" value="ECO:0007669"/>
    <property type="project" value="UniProtKB-KW"/>
</dbReference>
<keyword evidence="5" id="KW-0418">Kinase</keyword>
<keyword evidence="5" id="KW-0723">Serine/threonine-protein kinase</keyword>
<dbReference type="SUPFAM" id="SSF56112">
    <property type="entry name" value="Protein kinase-like (PK-like)"/>
    <property type="match status" value="1"/>
</dbReference>
<keyword evidence="1 3" id="KW-0547">Nucleotide-binding</keyword>
<feature type="domain" description="Protein kinase" evidence="4">
    <location>
        <begin position="5"/>
        <end position="247"/>
    </location>
</feature>
<dbReference type="Gene3D" id="3.30.200.20">
    <property type="entry name" value="Phosphorylase Kinase, domain 1"/>
    <property type="match status" value="1"/>
</dbReference>
<evidence type="ECO:0000313" key="5">
    <source>
        <dbReference type="EMBL" id="SHM45818.1"/>
    </source>
</evidence>
<evidence type="ECO:0000256" key="2">
    <source>
        <dbReference type="ARBA" id="ARBA00022840"/>
    </source>
</evidence>
<name>A0A1M7IYM3_9FIRM</name>
<dbReference type="AlphaFoldDB" id="A0A1M7IYM3"/>
<feature type="binding site" evidence="3">
    <location>
        <position position="34"/>
    </location>
    <ligand>
        <name>ATP</name>
        <dbReference type="ChEBI" id="CHEBI:30616"/>
    </ligand>
</feature>
<sequence>MLERYQLIKKLGSGGTSTVFLAEHRLLHSLRVIKCRSKSKIVNQNSLKESIILSQLHHSRIPVMYDWEEDDQNTYLIMEYCDGQSLKSLIRTRESISEERILQFSLQICEVIQYLHNRENPILYLDLKPDNILVCEHGITLIDYGSARYKDEDKNKEAIAGTIGYAAPEQYSGGILDERTDIYGIGMVMYFMMTGCLFENNCSHIENVDLKGRCSSGVKNIINRCTRENPRLRYQSMKQVILALSKMQKRRTKNNMCKKTTSLTIAVAGVQTRVGVTHVALTFNKYLNQFLGKSLYIERNSSKHCINIINSKGDFILENEVYVSKELRILPCAIGEDNGSESNYETVILDYGVLNDENREEFARAELRLLVVPSKPWEISEISNSIQSILQSFDKPVAVMLNLTSSREYEYVLASKSFEQVYRIPYTPDLLFPSYDKSIWELIYAVLTDLTATSFSKGEKDGWWKKFKSFGAFTKTK</sequence>
<dbReference type="GO" id="GO:0005737">
    <property type="term" value="C:cytoplasm"/>
    <property type="evidence" value="ECO:0007669"/>
    <property type="project" value="TreeGrafter"/>
</dbReference>
<dbReference type="Proteomes" id="UP000184038">
    <property type="component" value="Unassembled WGS sequence"/>
</dbReference>
<dbReference type="PROSITE" id="PS50011">
    <property type="entry name" value="PROTEIN_KINASE_DOM"/>
    <property type="match status" value="1"/>
</dbReference>
<dbReference type="InterPro" id="IPR008271">
    <property type="entry name" value="Ser/Thr_kinase_AS"/>
</dbReference>
<evidence type="ECO:0000256" key="3">
    <source>
        <dbReference type="PROSITE-ProRule" id="PRU10141"/>
    </source>
</evidence>
<gene>
    <name evidence="5" type="ORF">SAMN02746066_02033</name>
</gene>
<dbReference type="InterPro" id="IPR011009">
    <property type="entry name" value="Kinase-like_dom_sf"/>
</dbReference>
<dbReference type="PANTHER" id="PTHR24348">
    <property type="entry name" value="SERINE/THREONINE-PROTEIN KINASE UNC-51-RELATED"/>
    <property type="match status" value="1"/>
</dbReference>
<dbReference type="EMBL" id="FRCP01000010">
    <property type="protein sequence ID" value="SHM45818.1"/>
    <property type="molecule type" value="Genomic_DNA"/>
</dbReference>
<proteinExistence type="predicted"/>
<dbReference type="PROSITE" id="PS00107">
    <property type="entry name" value="PROTEIN_KINASE_ATP"/>
    <property type="match status" value="1"/>
</dbReference>
<dbReference type="InterPro" id="IPR017441">
    <property type="entry name" value="Protein_kinase_ATP_BS"/>
</dbReference>
<dbReference type="Pfam" id="PF00069">
    <property type="entry name" value="Pkinase"/>
    <property type="match status" value="1"/>
</dbReference>
<keyword evidence="5" id="KW-0808">Transferase</keyword>
<keyword evidence="2 3" id="KW-0067">ATP-binding</keyword>
<organism evidence="5 6">
    <name type="scientific">Anaerosporobacter mobilis DSM 15930</name>
    <dbReference type="NCBI Taxonomy" id="1120996"/>
    <lineage>
        <taxon>Bacteria</taxon>
        <taxon>Bacillati</taxon>
        <taxon>Bacillota</taxon>
        <taxon>Clostridia</taxon>
        <taxon>Lachnospirales</taxon>
        <taxon>Lachnospiraceae</taxon>
        <taxon>Anaerosporobacter</taxon>
    </lineage>
</organism>
<dbReference type="RefSeq" id="WP_073287053.1">
    <property type="nucleotide sequence ID" value="NZ_FRCP01000010.1"/>
</dbReference>
<dbReference type="GO" id="GO:0005524">
    <property type="term" value="F:ATP binding"/>
    <property type="evidence" value="ECO:0007669"/>
    <property type="project" value="UniProtKB-UniRule"/>
</dbReference>
<dbReference type="STRING" id="1120996.SAMN02746066_02033"/>
<protein>
    <submittedName>
        <fullName evidence="5">Serine/threonine protein kinase</fullName>
    </submittedName>
</protein>
<dbReference type="InterPro" id="IPR000719">
    <property type="entry name" value="Prot_kinase_dom"/>
</dbReference>
<dbReference type="OrthoDB" id="9788659at2"/>
<keyword evidence="6" id="KW-1185">Reference proteome</keyword>
<evidence type="ECO:0000313" key="6">
    <source>
        <dbReference type="Proteomes" id="UP000184038"/>
    </source>
</evidence>
<dbReference type="PROSITE" id="PS00108">
    <property type="entry name" value="PROTEIN_KINASE_ST"/>
    <property type="match status" value="1"/>
</dbReference>
<reference evidence="5 6" key="1">
    <citation type="submission" date="2016-11" db="EMBL/GenBank/DDBJ databases">
        <authorList>
            <person name="Jaros S."/>
            <person name="Januszkiewicz K."/>
            <person name="Wedrychowicz H."/>
        </authorList>
    </citation>
    <scope>NUCLEOTIDE SEQUENCE [LARGE SCALE GENOMIC DNA]</scope>
    <source>
        <strain evidence="5 6">DSM 15930</strain>
    </source>
</reference>
<dbReference type="InterPro" id="IPR045269">
    <property type="entry name" value="Atg1-like"/>
</dbReference>
<dbReference type="CDD" id="cd14014">
    <property type="entry name" value="STKc_PknB_like"/>
    <property type="match status" value="1"/>
</dbReference>
<dbReference type="SMART" id="SM00220">
    <property type="entry name" value="S_TKc"/>
    <property type="match status" value="1"/>
</dbReference>